<keyword evidence="3" id="KW-1185">Reference proteome</keyword>
<dbReference type="EMBL" id="CAUYUJ010014853">
    <property type="protein sequence ID" value="CAK0846892.1"/>
    <property type="molecule type" value="Genomic_DNA"/>
</dbReference>
<organism evidence="2 3">
    <name type="scientific">Prorocentrum cordatum</name>
    <dbReference type="NCBI Taxonomy" id="2364126"/>
    <lineage>
        <taxon>Eukaryota</taxon>
        <taxon>Sar</taxon>
        <taxon>Alveolata</taxon>
        <taxon>Dinophyceae</taxon>
        <taxon>Prorocentrales</taxon>
        <taxon>Prorocentraceae</taxon>
        <taxon>Prorocentrum</taxon>
    </lineage>
</organism>
<evidence type="ECO:0000313" key="3">
    <source>
        <dbReference type="Proteomes" id="UP001189429"/>
    </source>
</evidence>
<evidence type="ECO:0008006" key="4">
    <source>
        <dbReference type="Google" id="ProtNLM"/>
    </source>
</evidence>
<dbReference type="Proteomes" id="UP001189429">
    <property type="component" value="Unassembled WGS sequence"/>
</dbReference>
<accession>A0ABN9TMK3</accession>
<feature type="region of interest" description="Disordered" evidence="1">
    <location>
        <begin position="93"/>
        <end position="135"/>
    </location>
</feature>
<protein>
    <recommendedName>
        <fullName evidence="4">RanBP2-type domain-containing protein</fullName>
    </recommendedName>
</protein>
<comment type="caution">
    <text evidence="2">The sequence shown here is derived from an EMBL/GenBank/DDBJ whole genome shotgun (WGS) entry which is preliminary data.</text>
</comment>
<sequence length="318" mass="36346">MQPRRRFRPAARSTAAAAAAVAAAVGALSAVVGPASRGFVGICHPRVEFHWLPGPGFVIHGSISDAFTVSCRRGRRRHAEHKFPTVGAQTLQSRAWATRRRGQQPAPTRGEGLALQATGMQPTYVPNPTHKETKRNRKVKVMARMPCQWFSTAEIMRRIVTVLIHNNEEKFRDAPMRTKDLMKEIGLTGYQMKIKRYVNEALYLLLGQKVIFKAKTSPIRWELHEEYRKDGLPPISKNKRKPWALSWLLQFERTKKPKYGPVHGEYRNRPWVPFAKRGEQWECQNCGFIEQGKLPTCTKCRIGQTPHITQEMIETMEI</sequence>
<evidence type="ECO:0000313" key="2">
    <source>
        <dbReference type="EMBL" id="CAK0846892.1"/>
    </source>
</evidence>
<reference evidence="2" key="1">
    <citation type="submission" date="2023-10" db="EMBL/GenBank/DDBJ databases">
        <authorList>
            <person name="Chen Y."/>
            <person name="Shah S."/>
            <person name="Dougan E. K."/>
            <person name="Thang M."/>
            <person name="Chan C."/>
        </authorList>
    </citation>
    <scope>NUCLEOTIDE SEQUENCE [LARGE SCALE GENOMIC DNA]</scope>
</reference>
<dbReference type="Gene3D" id="1.10.10.10">
    <property type="entry name" value="Winged helix-like DNA-binding domain superfamily/Winged helix DNA-binding domain"/>
    <property type="match status" value="1"/>
</dbReference>
<gene>
    <name evidence="2" type="ORF">PCOR1329_LOCUS40265</name>
</gene>
<proteinExistence type="predicted"/>
<name>A0ABN9TMK3_9DINO</name>
<dbReference type="InterPro" id="IPR036388">
    <property type="entry name" value="WH-like_DNA-bd_sf"/>
</dbReference>
<evidence type="ECO:0000256" key="1">
    <source>
        <dbReference type="SAM" id="MobiDB-lite"/>
    </source>
</evidence>